<reference evidence="4" key="1">
    <citation type="journal article" date="2019" name="Int. J. Syst. Evol. Microbiol.">
        <title>The Global Catalogue of Microorganisms (GCM) 10K type strain sequencing project: providing services to taxonomists for standard genome sequencing and annotation.</title>
        <authorList>
            <consortium name="The Broad Institute Genomics Platform"/>
            <consortium name="The Broad Institute Genome Sequencing Center for Infectious Disease"/>
            <person name="Wu L."/>
            <person name="Ma J."/>
        </authorList>
    </citation>
    <scope>NUCLEOTIDE SEQUENCE [LARGE SCALE GENOMIC DNA]</scope>
    <source>
        <strain evidence="4">CGMCC 4.7152</strain>
    </source>
</reference>
<feature type="domain" description="SHOCT" evidence="2">
    <location>
        <begin position="254"/>
        <end position="281"/>
    </location>
</feature>
<dbReference type="InterPro" id="IPR018649">
    <property type="entry name" value="SHOCT"/>
</dbReference>
<comment type="caution">
    <text evidence="3">The sequence shown here is derived from an EMBL/GenBank/DDBJ whole genome shotgun (WGS) entry which is preliminary data.</text>
</comment>
<keyword evidence="1" id="KW-0472">Membrane</keyword>
<keyword evidence="1" id="KW-0812">Transmembrane</keyword>
<proteinExistence type="predicted"/>
<keyword evidence="4" id="KW-1185">Reference proteome</keyword>
<dbReference type="RefSeq" id="WP_380120478.1">
    <property type="nucleotide sequence ID" value="NZ_JBHSIU010000041.1"/>
</dbReference>
<evidence type="ECO:0000313" key="4">
    <source>
        <dbReference type="Proteomes" id="UP001595912"/>
    </source>
</evidence>
<feature type="transmembrane region" description="Helical" evidence="1">
    <location>
        <begin position="90"/>
        <end position="112"/>
    </location>
</feature>
<dbReference type="Pfam" id="PF09851">
    <property type="entry name" value="SHOCT"/>
    <property type="match status" value="1"/>
</dbReference>
<name>A0ABV9W5V1_9ACTN</name>
<protein>
    <submittedName>
        <fullName evidence="3">SHOCT domain-containing protein</fullName>
    </submittedName>
</protein>
<accession>A0ABV9W5V1</accession>
<gene>
    <name evidence="3" type="ORF">ACFPIJ_31925</name>
</gene>
<feature type="transmembrane region" description="Helical" evidence="1">
    <location>
        <begin position="47"/>
        <end position="78"/>
    </location>
</feature>
<sequence>MSARVVIAKVIGLAAAAAVGVGTYGGVNSTDCEPTGTCHISSDMSMIAVTVGLPVAVIAILAGGGLLVTGAIFAAVGAGALAAGVAGDNLFGWVFGGIFVLVGVGIFAFAVYMRRVPPRPNAANEAYVRSLLERPYNTLVGPGRPAVGTVLSVTDTGTTLNDSPLANMPLRVELADGSVQFEAVATHRLANLRLRVEPADGSAPFEAVATKLVSPLAAPQPGDRFSVDYDPADWTRLAIREAPPVEPRQNSMVDQLARLDELRRSGALTQPEFDSAKARLLRHGDSV</sequence>
<evidence type="ECO:0000259" key="2">
    <source>
        <dbReference type="Pfam" id="PF09851"/>
    </source>
</evidence>
<evidence type="ECO:0000256" key="1">
    <source>
        <dbReference type="SAM" id="Phobius"/>
    </source>
</evidence>
<evidence type="ECO:0000313" key="3">
    <source>
        <dbReference type="EMBL" id="MFC5002431.1"/>
    </source>
</evidence>
<organism evidence="3 4">
    <name type="scientific">Dactylosporangium cerinum</name>
    <dbReference type="NCBI Taxonomy" id="1434730"/>
    <lineage>
        <taxon>Bacteria</taxon>
        <taxon>Bacillati</taxon>
        <taxon>Actinomycetota</taxon>
        <taxon>Actinomycetes</taxon>
        <taxon>Micromonosporales</taxon>
        <taxon>Micromonosporaceae</taxon>
        <taxon>Dactylosporangium</taxon>
    </lineage>
</organism>
<dbReference type="Proteomes" id="UP001595912">
    <property type="component" value="Unassembled WGS sequence"/>
</dbReference>
<dbReference type="EMBL" id="JBHSIU010000041">
    <property type="protein sequence ID" value="MFC5002431.1"/>
    <property type="molecule type" value="Genomic_DNA"/>
</dbReference>
<feature type="transmembrane region" description="Helical" evidence="1">
    <location>
        <begin position="6"/>
        <end position="27"/>
    </location>
</feature>
<keyword evidence="1" id="KW-1133">Transmembrane helix</keyword>